<keyword evidence="2" id="KW-1185">Reference proteome</keyword>
<evidence type="ECO:0000313" key="1">
    <source>
        <dbReference type="EMBL" id="EQA64339.1"/>
    </source>
</evidence>
<dbReference type="AlphaFoldDB" id="V6I9K5"/>
<proteinExistence type="predicted"/>
<protein>
    <submittedName>
        <fullName evidence="1">Uncharacterized protein</fullName>
    </submittedName>
</protein>
<name>V6I9K5_9LEPT</name>
<gene>
    <name evidence="1" type="ORF">LEP1GSC062_0428</name>
</gene>
<dbReference type="EMBL" id="AHMT02000005">
    <property type="protein sequence ID" value="EQA64339.1"/>
    <property type="molecule type" value="Genomic_DNA"/>
</dbReference>
<reference evidence="1" key="1">
    <citation type="submission" date="2013-05" db="EMBL/GenBank/DDBJ databases">
        <authorList>
            <person name="Harkins D.M."/>
            <person name="Durkin A.S."/>
            <person name="Brinkac L.M."/>
            <person name="Haft D.H."/>
            <person name="Selengut J.D."/>
            <person name="Sanka R."/>
            <person name="DePew J."/>
            <person name="Purushe J."/>
            <person name="Hartskeerl R.A."/>
            <person name="Ahmed A."/>
            <person name="van der Linden H."/>
            <person name="Goris M.G.A."/>
            <person name="Vinetz J.M."/>
            <person name="Sutton G.G."/>
            <person name="Nierman W.C."/>
            <person name="Fouts D.E."/>
        </authorList>
    </citation>
    <scope>NUCLEOTIDE SEQUENCE [LARGE SCALE GENOMIC DNA]</scope>
    <source>
        <strain evidence="1">L 60</strain>
    </source>
</reference>
<organism evidence="1 2">
    <name type="scientific">Leptospira alexanderi serovar Manhao 3 str. L 60</name>
    <dbReference type="NCBI Taxonomy" id="1049759"/>
    <lineage>
        <taxon>Bacteria</taxon>
        <taxon>Pseudomonadati</taxon>
        <taxon>Spirochaetota</taxon>
        <taxon>Spirochaetia</taxon>
        <taxon>Leptospirales</taxon>
        <taxon>Leptospiraceae</taxon>
        <taxon>Leptospira</taxon>
    </lineage>
</organism>
<evidence type="ECO:0000313" key="2">
    <source>
        <dbReference type="Proteomes" id="UP000018747"/>
    </source>
</evidence>
<accession>V6I9K5</accession>
<comment type="caution">
    <text evidence="1">The sequence shown here is derived from an EMBL/GenBank/DDBJ whole genome shotgun (WGS) entry which is preliminary data.</text>
</comment>
<dbReference type="Proteomes" id="UP000018747">
    <property type="component" value="Unassembled WGS sequence"/>
</dbReference>
<sequence>MTFNYVGVCNKKEIRFIYDEKNHTKDFGYYDPAMSYFYKRWNANLRLIQRGLEKRKFLNI</sequence>